<gene>
    <name evidence="2" type="ORF">J2S41_001949</name>
</gene>
<evidence type="ECO:0000259" key="1">
    <source>
        <dbReference type="PROSITE" id="PS51186"/>
    </source>
</evidence>
<keyword evidence="3" id="KW-1185">Reference proteome</keyword>
<evidence type="ECO:0000313" key="2">
    <source>
        <dbReference type="EMBL" id="MDR7275171.1"/>
    </source>
</evidence>
<proteinExistence type="predicted"/>
<protein>
    <submittedName>
        <fullName evidence="2">RimJ/RimL family protein N-acetyltransferase</fullName>
    </submittedName>
</protein>
<dbReference type="Proteomes" id="UP001183643">
    <property type="component" value="Unassembled WGS sequence"/>
</dbReference>
<feature type="domain" description="N-acetyltransferase" evidence="1">
    <location>
        <begin position="165"/>
        <end position="301"/>
    </location>
</feature>
<sequence length="301" mass="33856">MTLMIRPISGPTEIDLFNTLPYQLNDQIAKDLAEGRRHDRWLWMGLRAGRLVARAGFWSRPGDADPLVIDIFDVAADHDLDDGVRVLERALATVRTRPEYTRFVAPDWRDEPGPTTLRMRAIETLGGRLFVERLRLHRPGTAPLPAPAGRLAFREPRDADELIALMTRVLDGTLDAHGRDELTRRSAGEAARAQYHEELLRYPSPREWWRVGVLPDGTPAGFVLPAHNGYNPVIAYIGVVPELRGRRLVDDLLAEGTRLLMEQRVPHVRAATDVGNAPMAAAFARAGYRVFERQLDMVWPG</sequence>
<accession>A0AAE4C857</accession>
<dbReference type="GO" id="GO:0016747">
    <property type="term" value="F:acyltransferase activity, transferring groups other than amino-acyl groups"/>
    <property type="evidence" value="ECO:0007669"/>
    <property type="project" value="InterPro"/>
</dbReference>
<dbReference type="AlphaFoldDB" id="A0AAE4C857"/>
<comment type="caution">
    <text evidence="2">The sequence shown here is derived from an EMBL/GenBank/DDBJ whole genome shotgun (WGS) entry which is preliminary data.</text>
</comment>
<dbReference type="SUPFAM" id="SSF55729">
    <property type="entry name" value="Acyl-CoA N-acyltransferases (Nat)"/>
    <property type="match status" value="1"/>
</dbReference>
<dbReference type="Pfam" id="PF00583">
    <property type="entry name" value="Acetyltransf_1"/>
    <property type="match status" value="1"/>
</dbReference>
<dbReference type="InterPro" id="IPR016181">
    <property type="entry name" value="Acyl_CoA_acyltransferase"/>
</dbReference>
<dbReference type="Gene3D" id="3.40.630.30">
    <property type="match status" value="1"/>
</dbReference>
<name>A0AAE4C857_9ACTN</name>
<organism evidence="2 3">
    <name type="scientific">Catenuloplanes atrovinosus</name>
    <dbReference type="NCBI Taxonomy" id="137266"/>
    <lineage>
        <taxon>Bacteria</taxon>
        <taxon>Bacillati</taxon>
        <taxon>Actinomycetota</taxon>
        <taxon>Actinomycetes</taxon>
        <taxon>Micromonosporales</taxon>
        <taxon>Micromonosporaceae</taxon>
        <taxon>Catenuloplanes</taxon>
    </lineage>
</organism>
<dbReference type="InterPro" id="IPR000182">
    <property type="entry name" value="GNAT_dom"/>
</dbReference>
<evidence type="ECO:0000313" key="3">
    <source>
        <dbReference type="Proteomes" id="UP001183643"/>
    </source>
</evidence>
<dbReference type="EMBL" id="JAVDYB010000001">
    <property type="protein sequence ID" value="MDR7275171.1"/>
    <property type="molecule type" value="Genomic_DNA"/>
</dbReference>
<dbReference type="PROSITE" id="PS51186">
    <property type="entry name" value="GNAT"/>
    <property type="match status" value="1"/>
</dbReference>
<reference evidence="2" key="1">
    <citation type="submission" date="2023-07" db="EMBL/GenBank/DDBJ databases">
        <title>Sequencing the genomes of 1000 actinobacteria strains.</title>
        <authorList>
            <person name="Klenk H.-P."/>
        </authorList>
    </citation>
    <scope>NUCLEOTIDE SEQUENCE</scope>
    <source>
        <strain evidence="2">DSM 44707</strain>
    </source>
</reference>